<name>A0A1E4SSR4_9ASCO</name>
<dbReference type="PANTHER" id="PTHR31616:SF9">
    <property type="entry name" value="GLUCOAMYLASE, INTRACELLULAR SPORULATION-SPECIFIC"/>
    <property type="match status" value="1"/>
</dbReference>
<evidence type="ECO:0000256" key="5">
    <source>
        <dbReference type="ARBA" id="ARBA00023277"/>
    </source>
</evidence>
<evidence type="ECO:0000256" key="4">
    <source>
        <dbReference type="ARBA" id="ARBA00022801"/>
    </source>
</evidence>
<dbReference type="STRING" id="983967.A0A1E4SSR4"/>
<organism evidence="11 12">
    <name type="scientific">[Candida] arabinofermentans NRRL YB-2248</name>
    <dbReference type="NCBI Taxonomy" id="983967"/>
    <lineage>
        <taxon>Eukaryota</taxon>
        <taxon>Fungi</taxon>
        <taxon>Dikarya</taxon>
        <taxon>Ascomycota</taxon>
        <taxon>Saccharomycotina</taxon>
        <taxon>Pichiomycetes</taxon>
        <taxon>Pichiales</taxon>
        <taxon>Pichiaceae</taxon>
        <taxon>Ogataea</taxon>
        <taxon>Ogataea/Candida clade</taxon>
    </lineage>
</organism>
<dbReference type="InterPro" id="IPR000165">
    <property type="entry name" value="Glucoamylase"/>
</dbReference>
<dbReference type="AlphaFoldDB" id="A0A1E4SSR4"/>
<dbReference type="EMBL" id="KV453881">
    <property type="protein sequence ID" value="ODV82559.1"/>
    <property type="molecule type" value="Genomic_DNA"/>
</dbReference>
<dbReference type="InterPro" id="IPR012341">
    <property type="entry name" value="6hp_glycosidase-like_sf"/>
</dbReference>
<evidence type="ECO:0000256" key="3">
    <source>
        <dbReference type="ARBA" id="ARBA00012593"/>
    </source>
</evidence>
<dbReference type="OrthoDB" id="6123450at2759"/>
<comment type="catalytic activity">
    <reaction evidence="1">
        <text>Hydrolysis of terminal (1-&gt;4)-linked alpha-D-glucose residues successively from non-reducing ends of the chains with release of beta-D-glucose.</text>
        <dbReference type="EC" id="3.2.1.3"/>
    </reaction>
</comment>
<dbReference type="Gene3D" id="1.50.10.10">
    <property type="match status" value="1"/>
</dbReference>
<accession>A0A1E4SSR4</accession>
<reference evidence="12" key="1">
    <citation type="submission" date="2016-04" db="EMBL/GenBank/DDBJ databases">
        <title>Comparative genomics of biotechnologically important yeasts.</title>
        <authorList>
            <consortium name="DOE Joint Genome Institute"/>
            <person name="Riley R."/>
            <person name="Haridas S."/>
            <person name="Wolfe K.H."/>
            <person name="Lopes M.R."/>
            <person name="Hittinger C.T."/>
            <person name="Goker M."/>
            <person name="Salamov A."/>
            <person name="Wisecaver J."/>
            <person name="Long T.M."/>
            <person name="Aerts A.L."/>
            <person name="Barry K."/>
            <person name="Choi C."/>
            <person name="Clum A."/>
            <person name="Coughlan A.Y."/>
            <person name="Deshpande S."/>
            <person name="Douglass A.P."/>
            <person name="Hanson S.J."/>
            <person name="Klenk H.-P."/>
            <person name="Labutti K."/>
            <person name="Lapidus A."/>
            <person name="Lindquist E."/>
            <person name="Lipzen A."/>
            <person name="Meier-Kolthoff J.P."/>
            <person name="Ohm R.A."/>
            <person name="Otillar R.P."/>
            <person name="Pangilinan J."/>
            <person name="Peng Y."/>
            <person name="Rokas A."/>
            <person name="Rosa C.A."/>
            <person name="Scheuner C."/>
            <person name="Sibirny A.A."/>
            <person name="Slot J.C."/>
            <person name="Stielow J.B."/>
            <person name="Sun H."/>
            <person name="Kurtzman C.P."/>
            <person name="Blackwell M."/>
            <person name="Grigoriev I.V."/>
            <person name="Jeffries T.W."/>
        </authorList>
    </citation>
    <scope>NUCLEOTIDE SEQUENCE [LARGE SCALE GENOMIC DNA]</scope>
    <source>
        <strain evidence="12">NRRL YB-2248</strain>
    </source>
</reference>
<evidence type="ECO:0000256" key="6">
    <source>
        <dbReference type="ARBA" id="ARBA00023295"/>
    </source>
</evidence>
<evidence type="ECO:0000256" key="8">
    <source>
        <dbReference type="ARBA" id="ARBA00033442"/>
    </source>
</evidence>
<dbReference type="InterPro" id="IPR008928">
    <property type="entry name" value="6-hairpin_glycosidase_sf"/>
</dbReference>
<evidence type="ECO:0000256" key="7">
    <source>
        <dbReference type="ARBA" id="ARBA00023326"/>
    </source>
</evidence>
<dbReference type="Proteomes" id="UP000094801">
    <property type="component" value="Unassembled WGS sequence"/>
</dbReference>
<dbReference type="SUPFAM" id="SSF48208">
    <property type="entry name" value="Six-hairpin glycosidases"/>
    <property type="match status" value="1"/>
</dbReference>
<evidence type="ECO:0000256" key="1">
    <source>
        <dbReference type="ARBA" id="ARBA00001863"/>
    </source>
</evidence>
<gene>
    <name evidence="11" type="ORF">CANARDRAFT_10463</name>
</gene>
<evidence type="ECO:0000313" key="12">
    <source>
        <dbReference type="Proteomes" id="UP000094801"/>
    </source>
</evidence>
<dbReference type="EC" id="3.2.1.3" evidence="3"/>
<dbReference type="InterPro" id="IPR011613">
    <property type="entry name" value="GH15-like"/>
</dbReference>
<dbReference type="GO" id="GO:0000324">
    <property type="term" value="C:fungal-type vacuole"/>
    <property type="evidence" value="ECO:0007669"/>
    <property type="project" value="TreeGrafter"/>
</dbReference>
<dbReference type="Pfam" id="PF00723">
    <property type="entry name" value="Glyco_hydro_15"/>
    <property type="match status" value="1"/>
</dbReference>
<keyword evidence="6" id="KW-0326">Glycosidase</keyword>
<dbReference type="InterPro" id="IPR046966">
    <property type="entry name" value="Glucoamylase_active_site"/>
</dbReference>
<dbReference type="PROSITE" id="PS00820">
    <property type="entry name" value="GLUCOAMYLASE"/>
    <property type="match status" value="1"/>
</dbReference>
<keyword evidence="12" id="KW-1185">Reference proteome</keyword>
<dbReference type="PRINTS" id="PR00736">
    <property type="entry name" value="GLHYDRLASE15"/>
</dbReference>
<feature type="domain" description="GH15-like" evidence="10">
    <location>
        <begin position="65"/>
        <end position="503"/>
    </location>
</feature>
<evidence type="ECO:0000313" key="11">
    <source>
        <dbReference type="EMBL" id="ODV82559.1"/>
    </source>
</evidence>
<keyword evidence="7" id="KW-0624">Polysaccharide degradation</keyword>
<evidence type="ECO:0000259" key="10">
    <source>
        <dbReference type="Pfam" id="PF00723"/>
    </source>
</evidence>
<evidence type="ECO:0000256" key="2">
    <source>
        <dbReference type="ARBA" id="ARBA00006188"/>
    </source>
</evidence>
<dbReference type="GO" id="GO:0004339">
    <property type="term" value="F:glucan 1,4-alpha-glucosidase activity"/>
    <property type="evidence" value="ECO:0007669"/>
    <property type="project" value="UniProtKB-EC"/>
</dbReference>
<proteinExistence type="inferred from homology"/>
<comment type="similarity">
    <text evidence="2">Belongs to the glycosyl hydrolase 15 family.</text>
</comment>
<dbReference type="GO" id="GO:0000272">
    <property type="term" value="P:polysaccharide catabolic process"/>
    <property type="evidence" value="ECO:0007669"/>
    <property type="project" value="UniProtKB-KW"/>
</dbReference>
<keyword evidence="5" id="KW-0119">Carbohydrate metabolism</keyword>
<dbReference type="PANTHER" id="PTHR31616">
    <property type="entry name" value="TREHALASE"/>
    <property type="match status" value="1"/>
</dbReference>
<protein>
    <recommendedName>
        <fullName evidence="3">glucan 1,4-alpha-glucosidase</fullName>
        <ecNumber evidence="3">3.2.1.3</ecNumber>
    </recommendedName>
    <alternativeName>
        <fullName evidence="9">1,4-alpha-D-glucan glucohydrolase</fullName>
    </alternativeName>
    <alternativeName>
        <fullName evidence="8">Glucan 1,4-alpha-glucosidase</fullName>
    </alternativeName>
</protein>
<keyword evidence="4 11" id="KW-0378">Hydrolase</keyword>
<evidence type="ECO:0000256" key="9">
    <source>
        <dbReference type="ARBA" id="ARBA00033473"/>
    </source>
</evidence>
<sequence length="528" mass="60059">MGNILATEQLSRQDNSKYSWLSSFFTSSEPTSSVVTDGVVSTVSIPRSDFEGWLQVQEAIAFKGILNNIGGFGGFEESDNVTVGAVIASPSKKRPNYFYQWIRDGAITINSLVEYLEDHQFDDSEYDLAPVIESYIINAYQIQRVNNPSGDFESLEGLGEPKFMPDSTPFTDHWGRPQRDGPGLRVITITNYLSLLKKYGRSLIKSDELHSEEFIYNEIIKPDLKYIIKSWNKSGFDLWEEVDSLHLFTSLTQLKAIKNGLEYATRYDKEFYDELARTFNALRFFISVDSGYRIQNVPYLIETPSLLAQSKRSGLDIASILGSLRAHDLDTDDTLDIPFPIDDASVLNTLAAMVNDMKYRYPINHNRLGFSTGFALGRYPEDVYDGYGTSEGNPWFIATATASELIYKIVYNLYSHQKDLIIPLDHKMIFESITNMKIEGETILPYGSDAFIEATSSLFRYADAFMDVIREHVDNDGHMSEQFNKYSGYMEGAEDLTWSYGALWSSMRWRIKSLKIMNNKELNITKSS</sequence>